<protein>
    <recommendedName>
        <fullName evidence="3">Sulfotransferase family protein</fullName>
    </recommendedName>
</protein>
<feature type="region of interest" description="Disordered" evidence="1">
    <location>
        <begin position="595"/>
        <end position="614"/>
    </location>
</feature>
<dbReference type="InterPro" id="IPR027417">
    <property type="entry name" value="P-loop_NTPase"/>
</dbReference>
<evidence type="ECO:0008006" key="3">
    <source>
        <dbReference type="Google" id="ProtNLM"/>
    </source>
</evidence>
<gene>
    <name evidence="2" type="ORF">pRhico013</name>
</gene>
<dbReference type="PANTHER" id="PTHR43049">
    <property type="entry name" value="EARLY ENDOSOME ANTIGEN"/>
    <property type="match status" value="1"/>
</dbReference>
<keyword evidence="2" id="KW-0614">Plasmid</keyword>
<proteinExistence type="predicted"/>
<geneLocation type="plasmid" evidence="2">
    <name>90 MDa</name>
</geneLocation>
<evidence type="ECO:0000313" key="2">
    <source>
        <dbReference type="EMBL" id="AAS83015.1"/>
    </source>
</evidence>
<dbReference type="SUPFAM" id="SSF52540">
    <property type="entry name" value="P-loop containing nucleoside triphosphate hydrolases"/>
    <property type="match status" value="1"/>
</dbReference>
<organism evidence="2">
    <name type="scientific">Azospirillum brasilense</name>
    <dbReference type="NCBI Taxonomy" id="192"/>
    <lineage>
        <taxon>Bacteria</taxon>
        <taxon>Pseudomonadati</taxon>
        <taxon>Pseudomonadota</taxon>
        <taxon>Alphaproteobacteria</taxon>
        <taxon>Rhodospirillales</taxon>
        <taxon>Azospirillaceae</taxon>
        <taxon>Azospirillum</taxon>
    </lineage>
</organism>
<sequence length="708" mass="78124">MARRSCSKLHQEESGASMNEVLSERGVVPWVTRVPGSSLSPAPRRVLPIVLGMHRSSTSLTAGALHRLGIDMTDGDLAADEFNKGGYYERFHLVELHDRFLESLGSRWDSLSPLAPGWWRDPPALALRNKIVDRLRAELPHSPQRLWGLKDPRLMRLLPLWLDVCVDLDLEPRIILVTRTPEEVAASLARRDNMSRDDALVLWAVYHMEFLQHVGDTPWIRIDGDHWLDDHHAHALRLLRFLGVPTTARDNAMLALDEWVEPEWMTNSRPGRRSRSFAHWLYDRFATLPGIDGDTGVEMSAELRRSAQDFHVFSRVFRPVFHRAERLPSSEAAARNAESKLSAHSATITELHTQLAKEKTSLSETVAQRDGAWQEIIKLQNKLTDLQSALDGKDAALSEARAQADAQGKDAAAARARIAELDGALAARQGERDEARAERDAQREQVAHLTATLSEARAQADAQGKDAATARERIAELEGALAARQGERDEARAQADAQREEVARLTAALSEARTQADDQGKDAAAARARIAELESALAARQGERDEARAERDAQREQIAHLTAALSETRAQADAQGKDAAAARERIAELEGALAARQGERDEARAQADAQSKATASLKKQVDNLQSQIDGLEEGLRQAEARGAASEAQAALAGEFQKSAEVRARELENSLQTILEDLHRTQTRNQELERLLAASASAAHRSLPTNTTV</sequence>
<accession>Q6QW89</accession>
<reference evidence="2" key="1">
    <citation type="journal article" date="2004" name="FEMS Microbiol. Lett.">
        <title>Annotation of the pRhico plasmid of Azospirillum brasilense reveals its role in determining the outer surface composition.</title>
        <authorList>
            <person name="Vanbleu E."/>
            <person name="Marchal K."/>
            <person name="Lambrecht M."/>
            <person name="Mathys J."/>
            <person name="Vanderleyden J."/>
        </authorList>
    </citation>
    <scope>NUCLEOTIDE SEQUENCE</scope>
    <source>
        <plasmid evidence="2">90 MDa</plasmid>
    </source>
</reference>
<dbReference type="Gene3D" id="1.10.287.1490">
    <property type="match status" value="1"/>
</dbReference>
<dbReference type="Gene3D" id="3.40.50.300">
    <property type="entry name" value="P-loop containing nucleotide triphosphate hydrolases"/>
    <property type="match status" value="1"/>
</dbReference>
<name>Q6QW89_AZOBR</name>
<dbReference type="AlphaFoldDB" id="Q6QW89"/>
<evidence type="ECO:0000256" key="1">
    <source>
        <dbReference type="SAM" id="MobiDB-lite"/>
    </source>
</evidence>
<dbReference type="EMBL" id="AY523973">
    <property type="protein sequence ID" value="AAS83015.1"/>
    <property type="molecule type" value="Genomic_DNA"/>
</dbReference>
<dbReference type="PANTHER" id="PTHR43049:SF1">
    <property type="entry name" value="EARLY ENDOSOME ANTIGEN"/>
    <property type="match status" value="1"/>
</dbReference>